<dbReference type="InterPro" id="IPR029058">
    <property type="entry name" value="AB_hydrolase_fold"/>
</dbReference>
<evidence type="ECO:0008006" key="3">
    <source>
        <dbReference type="Google" id="ProtNLM"/>
    </source>
</evidence>
<reference evidence="1 2" key="1">
    <citation type="journal article" date="2009" name="BMC Genomics">
        <title>The complete genome sequence of Xanthomonas albilineans provides new insights into the reductive genome evolution of the xylem-limited Xanthomonadaceae.</title>
        <authorList>
            <person name="Pieretti I."/>
            <person name="Royer M."/>
            <person name="Barbe V."/>
            <person name="Carrere S."/>
            <person name="Koebnik R."/>
            <person name="Cociancich S."/>
            <person name="Couloux A."/>
            <person name="Darrasse A."/>
            <person name="Gouzy J."/>
            <person name="Jacques M.A."/>
            <person name="Lauber E."/>
            <person name="Manceau C."/>
            <person name="Mangenot S."/>
            <person name="Poussier S."/>
            <person name="Segurens B."/>
            <person name="Szurek B."/>
            <person name="Verdier V."/>
            <person name="Arlat M."/>
            <person name="Rott P."/>
        </authorList>
    </citation>
    <scope>NUCLEOTIDE SEQUENCE [LARGE SCALE GENOMIC DNA]</scope>
    <source>
        <strain evidence="2">GPE PC73 / CFBP 7063</strain>
    </source>
</reference>
<name>D2UD20_XANAP</name>
<dbReference type="Pfam" id="PF00756">
    <property type="entry name" value="Esterase"/>
    <property type="match status" value="1"/>
</dbReference>
<dbReference type="PATRIC" id="fig|29447.3.peg.931"/>
<dbReference type="eggNOG" id="COG2267">
    <property type="taxonomic scope" value="Bacteria"/>
</dbReference>
<dbReference type="STRING" id="380358.XALC_0936"/>
<keyword evidence="2" id="KW-1185">Reference proteome</keyword>
<dbReference type="GeneID" id="57876256"/>
<dbReference type="EMBL" id="FP565176">
    <property type="protein sequence ID" value="CBA15453.1"/>
    <property type="molecule type" value="Genomic_DNA"/>
</dbReference>
<dbReference type="KEGG" id="xal:XALC_0936"/>
<evidence type="ECO:0000313" key="2">
    <source>
        <dbReference type="Proteomes" id="UP000001890"/>
    </source>
</evidence>
<evidence type="ECO:0000313" key="1">
    <source>
        <dbReference type="EMBL" id="CBA15453.1"/>
    </source>
</evidence>
<sequence>MKPGNAAREQWRLGPGIRRQLVLLYLHGFSASPGDAGDLPEQMAQALGANLYVHRWPGHGEAAPDAMQGLTRGGLETSALEALDRACAMGDVVAIVGSSLGATLGLWLAATRPADVGAVVAWSPAVEAADPGFLDQLCAAAEPLKVPGERSPTVQAYWSQWIHPDGFNALRDTLSANAADPPWSRVKCPVFLGYYRDATGAEDRTASVPAMLSMFDALGTRPQHKRALPFAAAAHAIGSPYKSQLAVAVATASVEFLNEMLPCVVKASAVQASAG</sequence>
<protein>
    <recommendedName>
        <fullName evidence="3">AB hydrolase-1 domain-containing protein</fullName>
    </recommendedName>
</protein>
<dbReference type="Gene3D" id="3.40.50.1820">
    <property type="entry name" value="alpha/beta hydrolase"/>
    <property type="match status" value="1"/>
</dbReference>
<organism evidence="1 2">
    <name type="scientific">Xanthomonas albilineans (strain GPE PC73 / CFBP 7063)</name>
    <dbReference type="NCBI Taxonomy" id="380358"/>
    <lineage>
        <taxon>Bacteria</taxon>
        <taxon>Pseudomonadati</taxon>
        <taxon>Pseudomonadota</taxon>
        <taxon>Gammaproteobacteria</taxon>
        <taxon>Lysobacterales</taxon>
        <taxon>Lysobacteraceae</taxon>
        <taxon>Xanthomonas</taxon>
    </lineage>
</organism>
<dbReference type="RefSeq" id="WP_012915463.1">
    <property type="nucleotide sequence ID" value="NC_013722.1"/>
</dbReference>
<proteinExistence type="predicted"/>
<dbReference type="Proteomes" id="UP000001890">
    <property type="component" value="Chromosome"/>
</dbReference>
<dbReference type="InterPro" id="IPR000801">
    <property type="entry name" value="Esterase-like"/>
</dbReference>
<dbReference type="OrthoDB" id="5416147at2"/>
<gene>
    <name evidence="1" type="ordered locus">XALc_0936</name>
</gene>
<accession>D2UD20</accession>
<dbReference type="AlphaFoldDB" id="D2UD20"/>
<dbReference type="SUPFAM" id="SSF53474">
    <property type="entry name" value="alpha/beta-Hydrolases"/>
    <property type="match status" value="1"/>
</dbReference>